<name>A0ABM8WJR5_9BURK</name>
<comment type="caution">
    <text evidence="2">The sequence shown here is derived from an EMBL/GenBank/DDBJ whole genome shotgun (WGS) entry which is preliminary data.</text>
</comment>
<dbReference type="EMBL" id="CAJZAH010000001">
    <property type="protein sequence ID" value="CAG9167627.1"/>
    <property type="molecule type" value="Genomic_DNA"/>
</dbReference>
<evidence type="ECO:0000256" key="1">
    <source>
        <dbReference type="SAM" id="MobiDB-lite"/>
    </source>
</evidence>
<proteinExistence type="predicted"/>
<accession>A0ABM8WJR5</accession>
<dbReference type="RefSeq" id="WP_224039807.1">
    <property type="nucleotide sequence ID" value="NZ_CAJZAH010000001.1"/>
</dbReference>
<feature type="region of interest" description="Disordered" evidence="1">
    <location>
        <begin position="214"/>
        <end position="234"/>
    </location>
</feature>
<reference evidence="2 3" key="1">
    <citation type="submission" date="2021-08" db="EMBL/GenBank/DDBJ databases">
        <authorList>
            <person name="Peeters C."/>
        </authorList>
    </citation>
    <scope>NUCLEOTIDE SEQUENCE [LARGE SCALE GENOMIC DNA]</scope>
    <source>
        <strain evidence="2 3">LMG 21510</strain>
    </source>
</reference>
<organism evidence="2 3">
    <name type="scientific">Cupriavidus respiraculi</name>
    <dbReference type="NCBI Taxonomy" id="195930"/>
    <lineage>
        <taxon>Bacteria</taxon>
        <taxon>Pseudomonadati</taxon>
        <taxon>Pseudomonadota</taxon>
        <taxon>Betaproteobacteria</taxon>
        <taxon>Burkholderiales</taxon>
        <taxon>Burkholderiaceae</taxon>
        <taxon>Cupriavidus</taxon>
    </lineage>
</organism>
<dbReference type="Proteomes" id="UP000721236">
    <property type="component" value="Unassembled WGS sequence"/>
</dbReference>
<gene>
    <name evidence="2" type="ORF">LMG21510_00799</name>
</gene>
<keyword evidence="3" id="KW-1185">Reference proteome</keyword>
<evidence type="ECO:0000313" key="2">
    <source>
        <dbReference type="EMBL" id="CAG9167627.1"/>
    </source>
</evidence>
<evidence type="ECO:0000313" key="3">
    <source>
        <dbReference type="Proteomes" id="UP000721236"/>
    </source>
</evidence>
<sequence>MNPFGIVVTRVHGDIPVGGVIPARQLDQYISVAAVVEHARARAAAVLRRARRRRAELAEAAAQRLEAARIEGEARAEAAARAAHDATCRDVVTWLVNERELEASVAERMAERLRAWVGETVAEFAGQADRTALVAARIEARIRQLSAHGMFTVRVCPAEFDAIAGRLPRDVRFELILDPSLHPGQALLDSPFVQLRIDLERHLRELLAAIGERAEPPDAGDPSLPGDDVACKPW</sequence>
<protein>
    <submittedName>
        <fullName evidence="2">Uncharacterized protein</fullName>
    </submittedName>
</protein>